<protein>
    <submittedName>
        <fullName evidence="1">Uncharacterized protein</fullName>
    </submittedName>
</protein>
<proteinExistence type="predicted"/>
<accession>A0A1X1V8Z1</accession>
<evidence type="ECO:0000313" key="1">
    <source>
        <dbReference type="EMBL" id="ORV65547.1"/>
    </source>
</evidence>
<comment type="caution">
    <text evidence="1">The sequence shown here is derived from an EMBL/GenBank/DDBJ whole genome shotgun (WGS) entry which is preliminary data.</text>
</comment>
<reference evidence="1 2" key="1">
    <citation type="submission" date="2016-01" db="EMBL/GenBank/DDBJ databases">
        <title>The new phylogeny of the genus Mycobacterium.</title>
        <authorList>
            <person name="Tarcisio F."/>
            <person name="Conor M."/>
            <person name="Antonella G."/>
            <person name="Elisabetta G."/>
            <person name="Giulia F.S."/>
            <person name="Sara T."/>
            <person name="Anna F."/>
            <person name="Clotilde B."/>
            <person name="Roberto B."/>
            <person name="Veronica D.S."/>
            <person name="Fabio R."/>
            <person name="Monica P."/>
            <person name="Olivier J."/>
            <person name="Enrico T."/>
            <person name="Nicola S."/>
        </authorList>
    </citation>
    <scope>NUCLEOTIDE SEQUENCE [LARGE SCALE GENOMIC DNA]</scope>
    <source>
        <strain evidence="1 2">DSM 43505</strain>
    </source>
</reference>
<dbReference type="AlphaFoldDB" id="A0A1X1V8Z1"/>
<gene>
    <name evidence="1" type="ORF">AWC07_01315</name>
</gene>
<evidence type="ECO:0000313" key="2">
    <source>
        <dbReference type="Proteomes" id="UP000193738"/>
    </source>
</evidence>
<dbReference type="Proteomes" id="UP000193738">
    <property type="component" value="Unassembled WGS sequence"/>
</dbReference>
<keyword evidence="2" id="KW-1185">Reference proteome</keyword>
<sequence>MVGKAAEAVGTEGNDDVGSISLIRSVASPERMSASSAGEPAVGVVEAPCLAEPQFLAGGSQFILPNRYEVSPRRHARILI</sequence>
<name>A0A1X1V8Z1_MYCGS</name>
<organism evidence="1 2">
    <name type="scientific">Mycobacterium gastri</name>
    <dbReference type="NCBI Taxonomy" id="1777"/>
    <lineage>
        <taxon>Bacteria</taxon>
        <taxon>Bacillati</taxon>
        <taxon>Actinomycetota</taxon>
        <taxon>Actinomycetes</taxon>
        <taxon>Mycobacteriales</taxon>
        <taxon>Mycobacteriaceae</taxon>
        <taxon>Mycobacterium</taxon>
    </lineage>
</organism>
<dbReference type="EMBL" id="LQOX01000122">
    <property type="protein sequence ID" value="ORV65547.1"/>
    <property type="molecule type" value="Genomic_DNA"/>
</dbReference>